<evidence type="ECO:0000313" key="2">
    <source>
        <dbReference type="Proteomes" id="UP000316621"/>
    </source>
</evidence>
<dbReference type="EMBL" id="CM010719">
    <property type="protein sequence ID" value="RZC60017.1"/>
    <property type="molecule type" value="Genomic_DNA"/>
</dbReference>
<evidence type="ECO:0000313" key="1">
    <source>
        <dbReference type="EMBL" id="RZC60017.1"/>
    </source>
</evidence>
<dbReference type="AlphaFoldDB" id="A0A4Y7JGY4"/>
<name>A0A4Y7JGY4_PAPSO</name>
<reference evidence="1 2" key="1">
    <citation type="journal article" date="2018" name="Science">
        <title>The opium poppy genome and morphinan production.</title>
        <authorList>
            <person name="Guo L."/>
            <person name="Winzer T."/>
            <person name="Yang X."/>
            <person name="Li Y."/>
            <person name="Ning Z."/>
            <person name="He Z."/>
            <person name="Teodor R."/>
            <person name="Lu Y."/>
            <person name="Bowser T.A."/>
            <person name="Graham I.A."/>
            <person name="Ye K."/>
        </authorList>
    </citation>
    <scope>NUCLEOTIDE SEQUENCE [LARGE SCALE GENOMIC DNA]</scope>
    <source>
        <strain evidence="2">cv. HN1</strain>
        <tissue evidence="1">Leaves</tissue>
    </source>
</reference>
<sequence length="256" mass="29984">MHIIYAFFRDIMMGVVDRWETSPPEEKDQVLQLFVDDVQLNLNNLAYESKDDLLADLEIIKKLNSIFEPQRMKHQEDICNVLLDQTRAMQGILKPDGFSPWVHFSEDVLIKLIQLLMADMLSSGKGKEIKKWMKQKMEDAGSKEDISKYLYRSEEKEQSLIYSLQEMGAEVENLKKAKLVDKSRGFIIGKCHSTKTETKKDRLALKKKYSHLQEQLKCASSEYTKLCGIELPFEEHSRNVRQCLRRLKERVECQLY</sequence>
<gene>
    <name evidence="1" type="ORF">C5167_021769</name>
</gene>
<protein>
    <submittedName>
        <fullName evidence="1">Uncharacterized protein</fullName>
    </submittedName>
</protein>
<keyword evidence="2" id="KW-1185">Reference proteome</keyword>
<dbReference type="Gramene" id="RZC60017">
    <property type="protein sequence ID" value="RZC60017"/>
    <property type="gene ID" value="C5167_021769"/>
</dbReference>
<dbReference type="Proteomes" id="UP000316621">
    <property type="component" value="Chromosome 5"/>
</dbReference>
<proteinExistence type="predicted"/>
<accession>A0A4Y7JGY4</accession>
<organism evidence="1 2">
    <name type="scientific">Papaver somniferum</name>
    <name type="common">Opium poppy</name>
    <dbReference type="NCBI Taxonomy" id="3469"/>
    <lineage>
        <taxon>Eukaryota</taxon>
        <taxon>Viridiplantae</taxon>
        <taxon>Streptophyta</taxon>
        <taxon>Embryophyta</taxon>
        <taxon>Tracheophyta</taxon>
        <taxon>Spermatophyta</taxon>
        <taxon>Magnoliopsida</taxon>
        <taxon>Ranunculales</taxon>
        <taxon>Papaveraceae</taxon>
        <taxon>Papaveroideae</taxon>
        <taxon>Papaver</taxon>
    </lineage>
</organism>